<accession>A0A7W7H368</accession>
<dbReference type="RefSeq" id="WP_185043463.1">
    <property type="nucleotide sequence ID" value="NZ_BAABFG010000005.1"/>
</dbReference>
<reference evidence="1 2" key="1">
    <citation type="submission" date="2020-08" db="EMBL/GenBank/DDBJ databases">
        <title>Sequencing the genomes of 1000 actinobacteria strains.</title>
        <authorList>
            <person name="Klenk H.-P."/>
        </authorList>
    </citation>
    <scope>NUCLEOTIDE SEQUENCE [LARGE SCALE GENOMIC DNA]</scope>
    <source>
        <strain evidence="1 2">DSM 45809</strain>
    </source>
</reference>
<proteinExistence type="predicted"/>
<protein>
    <submittedName>
        <fullName evidence="1">Uncharacterized protein</fullName>
    </submittedName>
</protein>
<name>A0A7W7H368_9ACTN</name>
<dbReference type="Proteomes" id="UP000546162">
    <property type="component" value="Unassembled WGS sequence"/>
</dbReference>
<gene>
    <name evidence="1" type="ORF">BJY16_006617</name>
</gene>
<dbReference type="EMBL" id="JACHNB010000001">
    <property type="protein sequence ID" value="MBB4743158.1"/>
    <property type="molecule type" value="Genomic_DNA"/>
</dbReference>
<evidence type="ECO:0000313" key="1">
    <source>
        <dbReference type="EMBL" id="MBB4743158.1"/>
    </source>
</evidence>
<keyword evidence="2" id="KW-1185">Reference proteome</keyword>
<sequence length="101" mass="11447">MLALVDCLERRGVWLRRSDLRAESSAINRVYGETLLLIPAHKKYLDGLVPEAHREDVLQAYFKKKRLDFEEAGMAAMDGLKLLHDVLSGLKEDEVLLLNVG</sequence>
<comment type="caution">
    <text evidence="1">The sequence shown here is derived from an EMBL/GenBank/DDBJ whole genome shotgun (WGS) entry which is preliminary data.</text>
</comment>
<evidence type="ECO:0000313" key="2">
    <source>
        <dbReference type="Proteomes" id="UP000546162"/>
    </source>
</evidence>
<organism evidence="1 2">
    <name type="scientific">Actinoplanes octamycinicus</name>
    <dbReference type="NCBI Taxonomy" id="135948"/>
    <lineage>
        <taxon>Bacteria</taxon>
        <taxon>Bacillati</taxon>
        <taxon>Actinomycetota</taxon>
        <taxon>Actinomycetes</taxon>
        <taxon>Micromonosporales</taxon>
        <taxon>Micromonosporaceae</taxon>
        <taxon>Actinoplanes</taxon>
    </lineage>
</organism>
<dbReference type="AlphaFoldDB" id="A0A7W7H368"/>